<evidence type="ECO:0000313" key="2">
    <source>
        <dbReference type="EMBL" id="KLU67298.1"/>
    </source>
</evidence>
<evidence type="ECO:0000313" key="3">
    <source>
        <dbReference type="Proteomes" id="UP000036356"/>
    </source>
</evidence>
<dbReference type="STRING" id="476652.DEAC_c05100"/>
<dbReference type="PANTHER" id="PTHR37305">
    <property type="entry name" value="INTEGRAL MEMBRANE PROTEIN-RELATED"/>
    <property type="match status" value="1"/>
</dbReference>
<keyword evidence="3" id="KW-1185">Reference proteome</keyword>
<gene>
    <name evidence="2" type="ORF">DEAC_c05100</name>
</gene>
<name>A0A0J1FWD0_9FIRM</name>
<sequence>MAVFQAALVNELEKLYKKKKALAALLLSLAVIVIGQIIIVGVRSGFGLRTAGSMEFPMLVLSVVVNTILPLFTALVTIDSFSGEFAHNNMRITLTRPVSRLKIFAAKITAISIFILATLLLLLFFSIMAGFIFNTNSATLDSFVRTVFSYIVSLFPMVVLALGIVLLTNLLKSGISVFFVSILIFLGLKVLGVFFSQYSSILMTTQLDWYNLFLMKSFPLAKIMRQFLIMLGSSIMLFTAGFYLFDKKEL</sequence>
<keyword evidence="1" id="KW-1133">Transmembrane helix</keyword>
<dbReference type="Proteomes" id="UP000036356">
    <property type="component" value="Unassembled WGS sequence"/>
</dbReference>
<accession>A0A0J1FWD0</accession>
<feature type="transmembrane region" description="Helical" evidence="1">
    <location>
        <begin position="147"/>
        <end position="170"/>
    </location>
</feature>
<protein>
    <submittedName>
        <fullName evidence="2">ABC-2 family transporter protein</fullName>
    </submittedName>
</protein>
<feature type="transmembrane region" description="Helical" evidence="1">
    <location>
        <begin position="103"/>
        <end position="127"/>
    </location>
</feature>
<keyword evidence="1" id="KW-0812">Transmembrane</keyword>
<feature type="transmembrane region" description="Helical" evidence="1">
    <location>
        <begin position="21"/>
        <end position="39"/>
    </location>
</feature>
<dbReference type="EMBL" id="LDZY01000002">
    <property type="protein sequence ID" value="KLU67298.1"/>
    <property type="molecule type" value="Genomic_DNA"/>
</dbReference>
<dbReference type="PANTHER" id="PTHR37305:SF1">
    <property type="entry name" value="MEMBRANE PROTEIN"/>
    <property type="match status" value="1"/>
</dbReference>
<feature type="transmembrane region" description="Helical" evidence="1">
    <location>
        <begin position="59"/>
        <end position="82"/>
    </location>
</feature>
<comment type="caution">
    <text evidence="2">The sequence shown here is derived from an EMBL/GenBank/DDBJ whole genome shotgun (WGS) entry which is preliminary data.</text>
</comment>
<proteinExistence type="predicted"/>
<feature type="transmembrane region" description="Helical" evidence="1">
    <location>
        <begin position="177"/>
        <end position="203"/>
    </location>
</feature>
<organism evidence="2 3">
    <name type="scientific">Desulfosporosinus acididurans</name>
    <dbReference type="NCBI Taxonomy" id="476652"/>
    <lineage>
        <taxon>Bacteria</taxon>
        <taxon>Bacillati</taxon>
        <taxon>Bacillota</taxon>
        <taxon>Clostridia</taxon>
        <taxon>Eubacteriales</taxon>
        <taxon>Desulfitobacteriaceae</taxon>
        <taxon>Desulfosporosinus</taxon>
    </lineage>
</organism>
<keyword evidence="1" id="KW-0472">Membrane</keyword>
<evidence type="ECO:0000256" key="1">
    <source>
        <dbReference type="SAM" id="Phobius"/>
    </source>
</evidence>
<dbReference type="PATRIC" id="fig|476652.3.peg.516"/>
<dbReference type="AlphaFoldDB" id="A0A0J1FWD0"/>
<feature type="transmembrane region" description="Helical" evidence="1">
    <location>
        <begin position="223"/>
        <end position="245"/>
    </location>
</feature>
<dbReference type="Pfam" id="PF12730">
    <property type="entry name" value="ABC2_membrane_4"/>
    <property type="match status" value="1"/>
</dbReference>
<reference evidence="2 3" key="1">
    <citation type="submission" date="2015-06" db="EMBL/GenBank/DDBJ databases">
        <title>Draft genome of the moderately acidophilic sulfate reducer Candidatus Desulfosporosinus acididurans strain M1.</title>
        <authorList>
            <person name="Poehlein A."/>
            <person name="Petzsch P."/>
            <person name="Johnson B.D."/>
            <person name="Schloemann M."/>
            <person name="Daniel R."/>
            <person name="Muehling M."/>
        </authorList>
    </citation>
    <scope>NUCLEOTIDE SEQUENCE [LARGE SCALE GENOMIC DNA]</scope>
    <source>
        <strain evidence="2 3">M1</strain>
    </source>
</reference>
<dbReference type="RefSeq" id="WP_047808459.1">
    <property type="nucleotide sequence ID" value="NZ_LDZY01000002.1"/>
</dbReference>